<dbReference type="Proteomes" id="UP001597045">
    <property type="component" value="Unassembled WGS sequence"/>
</dbReference>
<reference evidence="2" key="1">
    <citation type="journal article" date="2019" name="Int. J. Syst. Evol. Microbiol.">
        <title>The Global Catalogue of Microorganisms (GCM) 10K type strain sequencing project: providing services to taxonomists for standard genome sequencing and annotation.</title>
        <authorList>
            <consortium name="The Broad Institute Genomics Platform"/>
            <consortium name="The Broad Institute Genome Sequencing Center for Infectious Disease"/>
            <person name="Wu L."/>
            <person name="Ma J."/>
        </authorList>
    </citation>
    <scope>NUCLEOTIDE SEQUENCE [LARGE SCALE GENOMIC DNA]</scope>
    <source>
        <strain evidence="2">JCM 31486</strain>
    </source>
</reference>
<feature type="non-terminal residue" evidence="1">
    <location>
        <position position="1"/>
    </location>
</feature>
<dbReference type="InterPro" id="IPR013320">
    <property type="entry name" value="ConA-like_dom_sf"/>
</dbReference>
<keyword evidence="2" id="KW-1185">Reference proteome</keyword>
<comment type="caution">
    <text evidence="1">The sequence shown here is derived from an EMBL/GenBank/DDBJ whole genome shotgun (WGS) entry which is preliminary data.</text>
</comment>
<accession>A0ABW3MPY3</accession>
<sequence>QSATDGSVGHSEGRGLVLTGTGMAETRGPVIDTSQSFTVSAWVKLADTNSFYAVAGQSGIQQTSFQLRYDKNVNRWVMGVSAADHGDDGYTGWLSLETHWRIGRVLTQQQRDTPWGKEFSDGGYEASVECMRQLDKLVNG</sequence>
<evidence type="ECO:0000313" key="1">
    <source>
        <dbReference type="EMBL" id="MFD1052057.1"/>
    </source>
</evidence>
<organism evidence="1 2">
    <name type="scientific">Kibdelosporangium lantanae</name>
    <dbReference type="NCBI Taxonomy" id="1497396"/>
    <lineage>
        <taxon>Bacteria</taxon>
        <taxon>Bacillati</taxon>
        <taxon>Actinomycetota</taxon>
        <taxon>Actinomycetes</taxon>
        <taxon>Pseudonocardiales</taxon>
        <taxon>Pseudonocardiaceae</taxon>
        <taxon>Kibdelosporangium</taxon>
    </lineage>
</organism>
<dbReference type="EMBL" id="JBHTIS010004094">
    <property type="protein sequence ID" value="MFD1052057.1"/>
    <property type="molecule type" value="Genomic_DNA"/>
</dbReference>
<dbReference type="SUPFAM" id="SSF49899">
    <property type="entry name" value="Concanavalin A-like lectins/glucanases"/>
    <property type="match status" value="1"/>
</dbReference>
<protein>
    <submittedName>
        <fullName evidence="1">Uncharacterized protein</fullName>
    </submittedName>
</protein>
<proteinExistence type="predicted"/>
<evidence type="ECO:0000313" key="2">
    <source>
        <dbReference type="Proteomes" id="UP001597045"/>
    </source>
</evidence>
<gene>
    <name evidence="1" type="ORF">ACFQ1S_44050</name>
</gene>
<dbReference type="Gene3D" id="2.60.120.200">
    <property type="match status" value="1"/>
</dbReference>
<name>A0ABW3MPY3_9PSEU</name>